<dbReference type="EMBL" id="JBGUBD010000010">
    <property type="protein sequence ID" value="MFA9479637.1"/>
    <property type="molecule type" value="Genomic_DNA"/>
</dbReference>
<evidence type="ECO:0000313" key="10">
    <source>
        <dbReference type="Proteomes" id="UP001575105"/>
    </source>
</evidence>
<name>A0ABV4UA03_9BACT</name>
<dbReference type="Pfam" id="PF01242">
    <property type="entry name" value="PTPS"/>
    <property type="match status" value="1"/>
</dbReference>
<keyword evidence="8" id="KW-0671">Queuosine biosynthesis</keyword>
<dbReference type="Gene3D" id="3.30.479.10">
    <property type="entry name" value="6-pyruvoyl tetrahydropterin synthase/QueD"/>
    <property type="match status" value="1"/>
</dbReference>
<dbReference type="RefSeq" id="WP_425346562.1">
    <property type="nucleotide sequence ID" value="NZ_JBGUBD010000010.1"/>
</dbReference>
<evidence type="ECO:0000256" key="5">
    <source>
        <dbReference type="ARBA" id="ARBA00022833"/>
    </source>
</evidence>
<sequence>MRVSLTKSMDFEAAHFLPTFPEGHKCRRMHGHSFKVEVVIEGELDEEKGYLQDFGEVKAALKPIHDALDHRLLNDIEGLSNPTAELLAKWVYDQLKPTLPLLAAVRVRETCTSEAEYRG</sequence>
<proteinExistence type="inferred from homology"/>
<organism evidence="9 10">
    <name type="scientific">Natronomicrosphaera hydrolytica</name>
    <dbReference type="NCBI Taxonomy" id="3242702"/>
    <lineage>
        <taxon>Bacteria</taxon>
        <taxon>Pseudomonadati</taxon>
        <taxon>Planctomycetota</taxon>
        <taxon>Phycisphaerae</taxon>
        <taxon>Phycisphaerales</taxon>
        <taxon>Phycisphaeraceae</taxon>
        <taxon>Natronomicrosphaera</taxon>
    </lineage>
</organism>
<keyword evidence="6 8" id="KW-0456">Lyase</keyword>
<reference evidence="9 10" key="1">
    <citation type="submission" date="2024-08" db="EMBL/GenBank/DDBJ databases">
        <title>Whole-genome sequencing of halo(alkali)philic microorganisms from hypersaline lakes.</title>
        <authorList>
            <person name="Sorokin D.Y."/>
            <person name="Merkel A.Y."/>
            <person name="Messina E."/>
            <person name="Yakimov M."/>
        </authorList>
    </citation>
    <scope>NUCLEOTIDE SEQUENCE [LARGE SCALE GENOMIC DNA]</scope>
    <source>
        <strain evidence="9 10">AB-hyl4</strain>
    </source>
</reference>
<protein>
    <recommendedName>
        <fullName evidence="3 8">6-carboxy-5,6,7,8-tetrahydropterin synthase</fullName>
        <ecNumber evidence="8">4.-.-.-</ecNumber>
    </recommendedName>
</protein>
<evidence type="ECO:0000313" key="9">
    <source>
        <dbReference type="EMBL" id="MFA9479637.1"/>
    </source>
</evidence>
<evidence type="ECO:0000256" key="7">
    <source>
        <dbReference type="ARBA" id="ARBA00048807"/>
    </source>
</evidence>
<gene>
    <name evidence="9" type="primary">queD</name>
    <name evidence="9" type="ORF">ACERK3_15215</name>
</gene>
<dbReference type="InterPro" id="IPR007115">
    <property type="entry name" value="6-PTP_synth/QueD"/>
</dbReference>
<evidence type="ECO:0000256" key="6">
    <source>
        <dbReference type="ARBA" id="ARBA00023239"/>
    </source>
</evidence>
<evidence type="ECO:0000256" key="2">
    <source>
        <dbReference type="ARBA" id="ARBA00008900"/>
    </source>
</evidence>
<accession>A0ABV4UA03</accession>
<dbReference type="PIRSF" id="PIRSF006113">
    <property type="entry name" value="PTP_synth"/>
    <property type="match status" value="1"/>
</dbReference>
<evidence type="ECO:0000256" key="4">
    <source>
        <dbReference type="ARBA" id="ARBA00022723"/>
    </source>
</evidence>
<comment type="caution">
    <text evidence="9">The sequence shown here is derived from an EMBL/GenBank/DDBJ whole genome shotgun (WGS) entry which is preliminary data.</text>
</comment>
<dbReference type="NCBIfam" id="TIGR03367">
    <property type="entry name" value="queuosine_QueD"/>
    <property type="match status" value="1"/>
</dbReference>
<dbReference type="InterPro" id="IPR038418">
    <property type="entry name" value="6-PTP_synth/QueD_sf"/>
</dbReference>
<keyword evidence="5 8" id="KW-0862">Zinc</keyword>
<evidence type="ECO:0000256" key="8">
    <source>
        <dbReference type="PIRNR" id="PIRNR006113"/>
    </source>
</evidence>
<dbReference type="GO" id="GO:0070497">
    <property type="term" value="F:6-carboxytetrahydropterin synthase activity"/>
    <property type="evidence" value="ECO:0007669"/>
    <property type="project" value="UniProtKB-EC"/>
</dbReference>
<evidence type="ECO:0000256" key="3">
    <source>
        <dbReference type="ARBA" id="ARBA00018141"/>
    </source>
</evidence>
<keyword evidence="4 8" id="KW-0479">Metal-binding</keyword>
<evidence type="ECO:0000256" key="1">
    <source>
        <dbReference type="ARBA" id="ARBA00005061"/>
    </source>
</evidence>
<dbReference type="PANTHER" id="PTHR12589:SF7">
    <property type="entry name" value="6-PYRUVOYL TETRAHYDROBIOPTERIN SYNTHASE"/>
    <property type="match status" value="1"/>
</dbReference>
<comment type="cofactor">
    <cofactor evidence="8">
        <name>Zn(2+)</name>
        <dbReference type="ChEBI" id="CHEBI:29105"/>
    </cofactor>
    <text evidence="8">Binds 1 zinc ion per subunit.</text>
</comment>
<comment type="similarity">
    <text evidence="2 8">Belongs to the PTPS family. QueD subfamily.</text>
</comment>
<keyword evidence="10" id="KW-1185">Reference proteome</keyword>
<dbReference type="EC" id="4.-.-.-" evidence="8"/>
<comment type="catalytic activity">
    <reaction evidence="7 8">
        <text>7,8-dihydroneopterin 3'-triphosphate + H2O = 6-carboxy-5,6,7,8-tetrahydropterin + triphosphate + acetaldehyde + 2 H(+)</text>
        <dbReference type="Rhea" id="RHEA:27966"/>
        <dbReference type="ChEBI" id="CHEBI:15343"/>
        <dbReference type="ChEBI" id="CHEBI:15377"/>
        <dbReference type="ChEBI" id="CHEBI:15378"/>
        <dbReference type="ChEBI" id="CHEBI:18036"/>
        <dbReference type="ChEBI" id="CHEBI:58462"/>
        <dbReference type="ChEBI" id="CHEBI:61032"/>
        <dbReference type="EC" id="4.1.2.50"/>
    </reaction>
</comment>
<comment type="pathway">
    <text evidence="1 8">Purine metabolism; 7-cyano-7-deazaguanine biosynthesis.</text>
</comment>
<dbReference type="Proteomes" id="UP001575105">
    <property type="component" value="Unassembled WGS sequence"/>
</dbReference>
<dbReference type="SUPFAM" id="SSF55620">
    <property type="entry name" value="Tetrahydrobiopterin biosynthesis enzymes-like"/>
    <property type="match status" value="1"/>
</dbReference>
<dbReference type="PANTHER" id="PTHR12589">
    <property type="entry name" value="PYRUVOYL TETRAHYDROBIOPTERIN SYNTHASE"/>
    <property type="match status" value="1"/>
</dbReference>